<dbReference type="Proteomes" id="UP000242146">
    <property type="component" value="Unassembled WGS sequence"/>
</dbReference>
<keyword evidence="14" id="KW-0472">Membrane</keyword>
<keyword evidence="5" id="KW-0926">Vacuole</keyword>
<evidence type="ECO:0000313" key="17">
    <source>
        <dbReference type="Proteomes" id="UP000242146"/>
    </source>
</evidence>
<dbReference type="GO" id="GO:0008235">
    <property type="term" value="F:metalloexopeptidase activity"/>
    <property type="evidence" value="ECO:0007669"/>
    <property type="project" value="InterPro"/>
</dbReference>
<evidence type="ECO:0000256" key="6">
    <source>
        <dbReference type="ARBA" id="ARBA00022670"/>
    </source>
</evidence>
<dbReference type="OrthoDB" id="76293at2759"/>
<keyword evidence="9 13" id="KW-0862">Zinc</keyword>
<feature type="transmembrane region" description="Helical" evidence="14">
    <location>
        <begin position="397"/>
        <end position="416"/>
    </location>
</feature>
<organism evidence="16 17">
    <name type="scientific">Hesseltinella vesiculosa</name>
    <dbReference type="NCBI Taxonomy" id="101127"/>
    <lineage>
        <taxon>Eukaryota</taxon>
        <taxon>Fungi</taxon>
        <taxon>Fungi incertae sedis</taxon>
        <taxon>Mucoromycota</taxon>
        <taxon>Mucoromycotina</taxon>
        <taxon>Mucoromycetes</taxon>
        <taxon>Mucorales</taxon>
        <taxon>Cunninghamellaceae</taxon>
        <taxon>Hesseltinella</taxon>
    </lineage>
</organism>
<evidence type="ECO:0000256" key="2">
    <source>
        <dbReference type="ARBA" id="ARBA00003273"/>
    </source>
</evidence>
<evidence type="ECO:0000256" key="12">
    <source>
        <dbReference type="ARBA" id="ARBA00023180"/>
    </source>
</evidence>
<feature type="domain" description="Peptidase M28" evidence="15">
    <location>
        <begin position="94"/>
        <end position="284"/>
    </location>
</feature>
<keyword evidence="12" id="KW-0325">Glycoprotein</keyword>
<feature type="transmembrane region" description="Helical" evidence="14">
    <location>
        <begin position="361"/>
        <end position="385"/>
    </location>
</feature>
<comment type="cofactor">
    <cofactor evidence="1">
        <name>Zn(2+)</name>
        <dbReference type="ChEBI" id="CHEBI:29105"/>
    </cofactor>
</comment>
<keyword evidence="10 14" id="KW-1133">Transmembrane helix</keyword>
<dbReference type="STRING" id="101127.A0A1X2GX13"/>
<comment type="subcellular location">
    <subcellularLocation>
        <location evidence="3">Vacuole membrane</location>
        <topology evidence="3">Multi-pass membrane protein</topology>
    </subcellularLocation>
</comment>
<keyword evidence="13" id="KW-0479">Metal-binding</keyword>
<dbReference type="PANTHER" id="PTHR12147">
    <property type="entry name" value="METALLOPEPTIDASE M28 FAMILY MEMBER"/>
    <property type="match status" value="1"/>
</dbReference>
<comment type="similarity">
    <text evidence="4 13">Belongs to the peptidase M28 family.</text>
</comment>
<dbReference type="AlphaFoldDB" id="A0A1X2GX13"/>
<name>A0A1X2GX13_9FUNG</name>
<keyword evidence="7 14" id="KW-0812">Transmembrane</keyword>
<proteinExistence type="inferred from homology"/>
<dbReference type="EC" id="3.4.-.-" evidence="13"/>
<evidence type="ECO:0000256" key="5">
    <source>
        <dbReference type="ARBA" id="ARBA00022554"/>
    </source>
</evidence>
<evidence type="ECO:0000256" key="10">
    <source>
        <dbReference type="ARBA" id="ARBA00022989"/>
    </source>
</evidence>
<dbReference type="Gene3D" id="3.40.630.10">
    <property type="entry name" value="Zn peptidases"/>
    <property type="match status" value="1"/>
</dbReference>
<sequence>MPRPLGDAEAKAIDGFAGLHTFNTYVSQFHTPHPGNSHENGRIRSWIASLLGDFQSQAQTNHIHMEVIANDTAKTGVQINWFTDNEYWFCDSRNVLAKIHGSDPEFGEQTILLNAHFDSVPTSNGVTDNGISVAVLLELVRYYVQHPPKHTILFLFNNLEEGGLIGAETMATHPWFNPVKAFINLEGAGAGGRALLFRSNYHFGVKQLASSGVSFVHGSPMGNDMLKRGWLRSDTDYSVFSKHQVPGMDIAFYGPRSHYHTPRDSIAYIKPSAVQYMGDVALHAVRSMDQAGAWPEVEDDPVIYYDILGRIMITLSFPAFQFYNILVLVTAPLVCLYMVYREHPDVRQALRIFTKDTCRGLLLVLFILLATILGLVLGSTLLLTLYPLVTYSNAGLVVFYLFFTAWCSMLGMLLVLRSQPWTSAWLKEKPDILLCGMNGLWWLFLVMATWSGSQGLSALYFAIYFAVFGTLASVIYHSMDASSKARMPLMFSVQFLLPYILMVQLITMSMISLRHSTVDGSPEATVYGFFALPILLIVMSMLFWVQKAGHLGILLDKSVLILGVVLLACMLAHRFDDGMSPNKISFHEQYNASAPTSQVTLRTAYGVDTIRSILDADELATFHCNTDNDGLAECKYNTTRRPVYATLAPEKEYTFDMTKSCDNDTCTVRGSYSVQHSLICRIHLEEHFDQVQSAWINDGPKLTNTTVQALISYTDGFGKPVPWGFTYPASAPPPLGQFSCFYDEWVNGELPSFLALHNGMPMDTVLLVRGEGLSLVHYQSLTF</sequence>
<evidence type="ECO:0000256" key="4">
    <source>
        <dbReference type="ARBA" id="ARBA00010918"/>
    </source>
</evidence>
<dbReference type="InterPro" id="IPR045175">
    <property type="entry name" value="M28_fam"/>
</dbReference>
<feature type="transmembrane region" description="Helical" evidence="14">
    <location>
        <begin position="557"/>
        <end position="575"/>
    </location>
</feature>
<keyword evidence="17" id="KW-1185">Reference proteome</keyword>
<evidence type="ECO:0000256" key="14">
    <source>
        <dbReference type="SAM" id="Phobius"/>
    </source>
</evidence>
<dbReference type="InterPro" id="IPR007484">
    <property type="entry name" value="Peptidase_M28"/>
</dbReference>
<dbReference type="SUPFAM" id="SSF53187">
    <property type="entry name" value="Zn-dependent exopeptidases"/>
    <property type="match status" value="1"/>
</dbReference>
<dbReference type="GO" id="GO:0046872">
    <property type="term" value="F:metal ion binding"/>
    <property type="evidence" value="ECO:0007669"/>
    <property type="project" value="UniProtKB-KW"/>
</dbReference>
<evidence type="ECO:0000256" key="9">
    <source>
        <dbReference type="ARBA" id="ARBA00022833"/>
    </source>
</evidence>
<evidence type="ECO:0000256" key="8">
    <source>
        <dbReference type="ARBA" id="ARBA00022801"/>
    </source>
</evidence>
<feature type="transmembrane region" description="Helical" evidence="14">
    <location>
        <begin position="489"/>
        <end position="512"/>
    </location>
</feature>
<keyword evidence="6 13" id="KW-0645">Protease</keyword>
<comment type="caution">
    <text evidence="16">The sequence shown here is derived from an EMBL/GenBank/DDBJ whole genome shotgun (WGS) entry which is preliminary data.</text>
</comment>
<feature type="transmembrane region" description="Helical" evidence="14">
    <location>
        <begin position="524"/>
        <end position="545"/>
    </location>
</feature>
<comment type="function">
    <text evidence="2">May be involved in vacuolar sorting and osmoregulation.</text>
</comment>
<evidence type="ECO:0000256" key="7">
    <source>
        <dbReference type="ARBA" id="ARBA00022692"/>
    </source>
</evidence>
<dbReference type="GO" id="GO:0006508">
    <property type="term" value="P:proteolysis"/>
    <property type="evidence" value="ECO:0007669"/>
    <property type="project" value="UniProtKB-KW"/>
</dbReference>
<accession>A0A1X2GX13</accession>
<dbReference type="GO" id="GO:0005774">
    <property type="term" value="C:vacuolar membrane"/>
    <property type="evidence" value="ECO:0007669"/>
    <property type="project" value="UniProtKB-SubCell"/>
</dbReference>
<evidence type="ECO:0000313" key="16">
    <source>
        <dbReference type="EMBL" id="ORX62633.1"/>
    </source>
</evidence>
<feature type="transmembrane region" description="Helical" evidence="14">
    <location>
        <begin position="458"/>
        <end position="477"/>
    </location>
</feature>
<reference evidence="16 17" key="1">
    <citation type="submission" date="2016-07" db="EMBL/GenBank/DDBJ databases">
        <title>Pervasive Adenine N6-methylation of Active Genes in Fungi.</title>
        <authorList>
            <consortium name="DOE Joint Genome Institute"/>
            <person name="Mondo S.J."/>
            <person name="Dannebaum R.O."/>
            <person name="Kuo R.C."/>
            <person name="Labutti K."/>
            <person name="Haridas S."/>
            <person name="Kuo A."/>
            <person name="Salamov A."/>
            <person name="Ahrendt S.R."/>
            <person name="Lipzen A."/>
            <person name="Sullivan W."/>
            <person name="Andreopoulos W.B."/>
            <person name="Clum A."/>
            <person name="Lindquist E."/>
            <person name="Daum C."/>
            <person name="Ramamoorthy G.K."/>
            <person name="Gryganskyi A."/>
            <person name="Culley D."/>
            <person name="Magnuson J.K."/>
            <person name="James T.Y."/>
            <person name="O'Malley M.A."/>
            <person name="Stajich J.E."/>
            <person name="Spatafora J.W."/>
            <person name="Visel A."/>
            <person name="Grigoriev I.V."/>
        </authorList>
    </citation>
    <scope>NUCLEOTIDE SEQUENCE [LARGE SCALE GENOMIC DNA]</scope>
    <source>
        <strain evidence="16 17">NRRL 3301</strain>
    </source>
</reference>
<feature type="transmembrane region" description="Helical" evidence="14">
    <location>
        <begin position="432"/>
        <end position="452"/>
    </location>
</feature>
<gene>
    <name evidence="16" type="ORF">DM01DRAFT_317427</name>
</gene>
<protein>
    <recommendedName>
        <fullName evidence="13">Peptide hydrolase</fullName>
        <ecNumber evidence="13">3.4.-.-</ecNumber>
    </recommendedName>
</protein>
<dbReference type="EMBL" id="MCGT01000001">
    <property type="protein sequence ID" value="ORX62633.1"/>
    <property type="molecule type" value="Genomic_DNA"/>
</dbReference>
<evidence type="ECO:0000256" key="13">
    <source>
        <dbReference type="RuleBase" id="RU361240"/>
    </source>
</evidence>
<dbReference type="Pfam" id="PF04389">
    <property type="entry name" value="Peptidase_M28"/>
    <property type="match status" value="1"/>
</dbReference>
<keyword evidence="11" id="KW-0482">Metalloprotease</keyword>
<dbReference type="PANTHER" id="PTHR12147:SF58">
    <property type="entry name" value="VACUOLAR MEMBRANE PROTEASE"/>
    <property type="match status" value="1"/>
</dbReference>
<dbReference type="PRINTS" id="PR00173">
    <property type="entry name" value="EDTRNSPORT"/>
</dbReference>
<evidence type="ECO:0000256" key="3">
    <source>
        <dbReference type="ARBA" id="ARBA00004128"/>
    </source>
</evidence>
<evidence type="ECO:0000256" key="1">
    <source>
        <dbReference type="ARBA" id="ARBA00001947"/>
    </source>
</evidence>
<feature type="transmembrane region" description="Helical" evidence="14">
    <location>
        <begin position="320"/>
        <end position="340"/>
    </location>
</feature>
<keyword evidence="8 13" id="KW-0378">Hydrolase</keyword>
<evidence type="ECO:0000256" key="11">
    <source>
        <dbReference type="ARBA" id="ARBA00023049"/>
    </source>
</evidence>
<evidence type="ECO:0000259" key="15">
    <source>
        <dbReference type="Pfam" id="PF04389"/>
    </source>
</evidence>